<name>A0ACC1STN0_9HYPO</name>
<dbReference type="EMBL" id="JANRMS010000131">
    <property type="protein sequence ID" value="KAJ3545956.1"/>
    <property type="molecule type" value="Genomic_DNA"/>
</dbReference>
<protein>
    <submittedName>
        <fullName evidence="1">Uncharacterized protein</fullName>
    </submittedName>
</protein>
<keyword evidence="2" id="KW-1185">Reference proteome</keyword>
<evidence type="ECO:0000313" key="2">
    <source>
        <dbReference type="Proteomes" id="UP001148629"/>
    </source>
</evidence>
<dbReference type="Proteomes" id="UP001148629">
    <property type="component" value="Unassembled WGS sequence"/>
</dbReference>
<accession>A0ACC1STN0</accession>
<gene>
    <name evidence="1" type="ORF">NM208_g2254</name>
</gene>
<proteinExistence type="predicted"/>
<sequence>MGSFPDEIWHQIFSEFEDVLPLDRWWMYGCHLKHETAKDLLSLSLVCRQFHRIVRPIIHRSIILVGRGDDDSVAHTNFMRTLAAHPKLGQGTRVVSVANNLPSEYELSKLGASFFQDHINPILEGLDLPPAFARRLRKRLFEDPYRETEGFAALVIASMPNIELVDCTIEYEHPVLPWMLSGANWLDEKVMSNPYGDSSDDEEDEDEDENPDYTEETKLRIKNTKFANYGLPNLNEVRIRTYGSEGITQAYMMEPLLLHPTLKTLRTLGMDWCYDAVEVLKWPNHVSNLMHLDLKECIIDATGFRTILTRCPCLLELSIQMADCRRAMDREEDSWEVDLAEFGRILRHQGRRLETFELHTLEYEAWNASDGVLGSLRELESLKHLKVIRKDFIGREELFGEVDPDAISWEDALPPWIETLYLHWDDAYYSDSWFQSRREGLAKELFDLITRGQFPNLYKIECERPYNKVPKEWDPEMMIDGWDIYTREEHLWETQTSTGCLRTILVLSKKS</sequence>
<comment type="caution">
    <text evidence="1">The sequence shown here is derived from an EMBL/GenBank/DDBJ whole genome shotgun (WGS) entry which is preliminary data.</text>
</comment>
<organism evidence="1 2">
    <name type="scientific">Fusarium decemcellulare</name>
    <dbReference type="NCBI Taxonomy" id="57161"/>
    <lineage>
        <taxon>Eukaryota</taxon>
        <taxon>Fungi</taxon>
        <taxon>Dikarya</taxon>
        <taxon>Ascomycota</taxon>
        <taxon>Pezizomycotina</taxon>
        <taxon>Sordariomycetes</taxon>
        <taxon>Hypocreomycetidae</taxon>
        <taxon>Hypocreales</taxon>
        <taxon>Nectriaceae</taxon>
        <taxon>Fusarium</taxon>
        <taxon>Fusarium decemcellulare species complex</taxon>
    </lineage>
</organism>
<evidence type="ECO:0000313" key="1">
    <source>
        <dbReference type="EMBL" id="KAJ3545956.1"/>
    </source>
</evidence>
<reference evidence="1" key="1">
    <citation type="submission" date="2022-08" db="EMBL/GenBank/DDBJ databases">
        <title>Genome Sequence of Fusarium decemcellulare.</title>
        <authorList>
            <person name="Buettner E."/>
        </authorList>
    </citation>
    <scope>NUCLEOTIDE SEQUENCE</scope>
    <source>
        <strain evidence="1">Babe19</strain>
    </source>
</reference>